<keyword evidence="7" id="KW-0503">Monooxygenase</keyword>
<evidence type="ECO:0000256" key="3">
    <source>
        <dbReference type="ARBA" id="ARBA00005349"/>
    </source>
</evidence>
<evidence type="ECO:0000256" key="8">
    <source>
        <dbReference type="SAM" id="Phobius"/>
    </source>
</evidence>
<organism evidence="10 11">
    <name type="scientific">Pelagibacterium luteolum</name>
    <dbReference type="NCBI Taxonomy" id="440168"/>
    <lineage>
        <taxon>Bacteria</taxon>
        <taxon>Pseudomonadati</taxon>
        <taxon>Pseudomonadota</taxon>
        <taxon>Alphaproteobacteria</taxon>
        <taxon>Hyphomicrobiales</taxon>
        <taxon>Devosiaceae</taxon>
        <taxon>Pelagibacterium</taxon>
    </lineage>
</organism>
<reference evidence="10 11" key="1">
    <citation type="submission" date="2016-10" db="EMBL/GenBank/DDBJ databases">
        <authorList>
            <person name="de Groot N.N."/>
        </authorList>
    </citation>
    <scope>NUCLEOTIDE SEQUENCE [LARGE SCALE GENOMIC DNA]</scope>
    <source>
        <strain evidence="10 11">CGMCC 1.10267</strain>
    </source>
</reference>
<evidence type="ECO:0000256" key="7">
    <source>
        <dbReference type="ARBA" id="ARBA00023033"/>
    </source>
</evidence>
<dbReference type="GO" id="GO:0004497">
    <property type="term" value="F:monooxygenase activity"/>
    <property type="evidence" value="ECO:0007669"/>
    <property type="project" value="UniProtKB-KW"/>
</dbReference>
<keyword evidence="8" id="KW-0472">Membrane</keyword>
<evidence type="ECO:0000259" key="9">
    <source>
        <dbReference type="Pfam" id="PF01494"/>
    </source>
</evidence>
<dbReference type="PRINTS" id="PR00420">
    <property type="entry name" value="RNGMNOXGNASE"/>
</dbReference>
<dbReference type="FunFam" id="3.50.50.60:FF:000021">
    <property type="entry name" value="Ubiquinone biosynthesis monooxygenase COQ6"/>
    <property type="match status" value="1"/>
</dbReference>
<dbReference type="Proteomes" id="UP000199495">
    <property type="component" value="Unassembled WGS sequence"/>
</dbReference>
<evidence type="ECO:0000256" key="5">
    <source>
        <dbReference type="ARBA" id="ARBA00022827"/>
    </source>
</evidence>
<sequence length="407" mass="42644">MADLGEKTGFDVLVVGGGPVGLTLSLALTRFLPGLKLGLLDRRALSVPKDARASAIAAGVRHVFETIGVWDGMAGEANPIAQMKITDSGKTDLSRPLYLRFDGPKAPHEPFAHMVPNTASAAALLAASEGQFTVIEPGAVRAFRVEPAQAVVTLEDGREVSARLVIAADGGKSTLRGLAGIGAFTHDYGQSGIVTTIAHELDHDNVAYEHFRPAGPFASLPLKGNRSSLVWTEQPEHAKSVLAMAESDIAMAIEAAMGHSLGRVEIVDAVQSFPLGLMLAHNFISPRLALVGDAAHVIHPIAGQGLNLGLKDVAVLAEVLVDAARLGEDIGGVDVLGRYQARRRADTALMAMATDGLNRLFSNDIAPVRAVRDFGLSVVDRLGPLKDVFISQAAGAQGAKLLKGLPL</sequence>
<dbReference type="SUPFAM" id="SSF51905">
    <property type="entry name" value="FAD/NAD(P)-binding domain"/>
    <property type="match status" value="1"/>
</dbReference>
<dbReference type="OrthoDB" id="9796623at2"/>
<accession>A0A1G7SG90</accession>
<comment type="similarity">
    <text evidence="3">Belongs to the UbiH/COQ6 family.</text>
</comment>
<keyword evidence="8" id="KW-0812">Transmembrane</keyword>
<dbReference type="UniPathway" id="UPA00232"/>
<dbReference type="NCBIfam" id="TIGR01988">
    <property type="entry name" value="Ubi-OHases"/>
    <property type="match status" value="1"/>
</dbReference>
<dbReference type="GO" id="GO:0016705">
    <property type="term" value="F:oxidoreductase activity, acting on paired donors, with incorporation or reduction of molecular oxygen"/>
    <property type="evidence" value="ECO:0007669"/>
    <property type="project" value="InterPro"/>
</dbReference>
<dbReference type="STRING" id="440168.SAMN04487974_101498"/>
<keyword evidence="6" id="KW-0560">Oxidoreductase</keyword>
<dbReference type="InterPro" id="IPR036188">
    <property type="entry name" value="FAD/NAD-bd_sf"/>
</dbReference>
<evidence type="ECO:0000313" key="11">
    <source>
        <dbReference type="Proteomes" id="UP000199495"/>
    </source>
</evidence>
<evidence type="ECO:0000256" key="4">
    <source>
        <dbReference type="ARBA" id="ARBA00022630"/>
    </source>
</evidence>
<evidence type="ECO:0000313" key="10">
    <source>
        <dbReference type="EMBL" id="SDG22085.1"/>
    </source>
</evidence>
<dbReference type="EMBL" id="FNCS01000001">
    <property type="protein sequence ID" value="SDG22085.1"/>
    <property type="molecule type" value="Genomic_DNA"/>
</dbReference>
<protein>
    <submittedName>
        <fullName evidence="10">2-octaprenyl-6-methoxyphenol hydroxylase</fullName>
    </submittedName>
</protein>
<dbReference type="InterPro" id="IPR051205">
    <property type="entry name" value="UbiH/COQ6_monooxygenase"/>
</dbReference>
<keyword evidence="11" id="KW-1185">Reference proteome</keyword>
<evidence type="ECO:0000256" key="1">
    <source>
        <dbReference type="ARBA" id="ARBA00001974"/>
    </source>
</evidence>
<dbReference type="PANTHER" id="PTHR43876:SF7">
    <property type="entry name" value="UBIQUINONE BIOSYNTHESIS MONOOXYGENASE COQ6, MITOCHONDRIAL"/>
    <property type="match status" value="1"/>
</dbReference>
<feature type="domain" description="FAD-binding" evidence="9">
    <location>
        <begin position="11"/>
        <end position="345"/>
    </location>
</feature>
<name>A0A1G7SG90_9HYPH</name>
<evidence type="ECO:0000256" key="2">
    <source>
        <dbReference type="ARBA" id="ARBA00004749"/>
    </source>
</evidence>
<evidence type="ECO:0000256" key="6">
    <source>
        <dbReference type="ARBA" id="ARBA00023002"/>
    </source>
</evidence>
<dbReference type="InterPro" id="IPR002938">
    <property type="entry name" value="FAD-bd"/>
</dbReference>
<gene>
    <name evidence="10" type="ORF">SAMN04487974_101498</name>
</gene>
<dbReference type="GO" id="GO:0110142">
    <property type="term" value="C:ubiquinone biosynthesis complex"/>
    <property type="evidence" value="ECO:0007669"/>
    <property type="project" value="UniProtKB-ARBA"/>
</dbReference>
<dbReference type="PROSITE" id="PS01304">
    <property type="entry name" value="UBIH"/>
    <property type="match status" value="1"/>
</dbReference>
<proteinExistence type="inferred from homology"/>
<keyword evidence="4" id="KW-0285">Flavoprotein</keyword>
<feature type="transmembrane region" description="Helical" evidence="8">
    <location>
        <begin position="12"/>
        <end position="33"/>
    </location>
</feature>
<dbReference type="GO" id="GO:0006744">
    <property type="term" value="P:ubiquinone biosynthetic process"/>
    <property type="evidence" value="ECO:0007669"/>
    <property type="project" value="UniProtKB-UniPathway"/>
</dbReference>
<dbReference type="GO" id="GO:0071949">
    <property type="term" value="F:FAD binding"/>
    <property type="evidence" value="ECO:0007669"/>
    <property type="project" value="InterPro"/>
</dbReference>
<dbReference type="Gene3D" id="3.50.50.60">
    <property type="entry name" value="FAD/NAD(P)-binding domain"/>
    <property type="match status" value="2"/>
</dbReference>
<comment type="cofactor">
    <cofactor evidence="1">
        <name>FAD</name>
        <dbReference type="ChEBI" id="CHEBI:57692"/>
    </cofactor>
</comment>
<dbReference type="InterPro" id="IPR010971">
    <property type="entry name" value="UbiH/COQ6"/>
</dbReference>
<comment type="pathway">
    <text evidence="2">Cofactor biosynthesis; ubiquinone biosynthesis.</text>
</comment>
<dbReference type="AlphaFoldDB" id="A0A1G7SG90"/>
<dbReference type="PANTHER" id="PTHR43876">
    <property type="entry name" value="UBIQUINONE BIOSYNTHESIS MONOOXYGENASE COQ6, MITOCHONDRIAL"/>
    <property type="match status" value="1"/>
</dbReference>
<dbReference type="InterPro" id="IPR018168">
    <property type="entry name" value="Ubi_Hdrlase_CS"/>
</dbReference>
<dbReference type="Pfam" id="PF01494">
    <property type="entry name" value="FAD_binding_3"/>
    <property type="match status" value="1"/>
</dbReference>
<keyword evidence="5" id="KW-0274">FAD</keyword>
<dbReference type="RefSeq" id="WP_090590874.1">
    <property type="nucleotide sequence ID" value="NZ_FNCS01000001.1"/>
</dbReference>
<keyword evidence="8" id="KW-1133">Transmembrane helix</keyword>